<dbReference type="GO" id="GO:0020037">
    <property type="term" value="F:heme binding"/>
    <property type="evidence" value="ECO:0007669"/>
    <property type="project" value="InterPro"/>
</dbReference>
<evidence type="ECO:0000313" key="7">
    <source>
        <dbReference type="EMBL" id="OIR08521.1"/>
    </source>
</evidence>
<sequence>MKSVVVSLVSAASLITACSAMATDMPALARKNNCVICHSIDRKIVGPAWMDVSRRYNGATVYTYRGKEYPLLEGLVMKVSGGGSGNWGSVPMPENITVVKEEDIRELVKFVLGLANRN</sequence>
<dbReference type="InterPro" id="IPR036909">
    <property type="entry name" value="Cyt_c-like_dom_sf"/>
</dbReference>
<keyword evidence="2" id="KW-0349">Heme</keyword>
<dbReference type="Pfam" id="PF00034">
    <property type="entry name" value="Cytochrom_C"/>
    <property type="match status" value="1"/>
</dbReference>
<evidence type="ECO:0000256" key="4">
    <source>
        <dbReference type="ARBA" id="ARBA00022982"/>
    </source>
</evidence>
<gene>
    <name evidence="7" type="ORF">GALL_93150</name>
</gene>
<proteinExistence type="predicted"/>
<dbReference type="PROSITE" id="PS51007">
    <property type="entry name" value="CYTC"/>
    <property type="match status" value="1"/>
</dbReference>
<evidence type="ECO:0000256" key="1">
    <source>
        <dbReference type="ARBA" id="ARBA00022448"/>
    </source>
</evidence>
<dbReference type="GO" id="GO:0005506">
    <property type="term" value="F:iron ion binding"/>
    <property type="evidence" value="ECO:0007669"/>
    <property type="project" value="InterPro"/>
</dbReference>
<evidence type="ECO:0000259" key="6">
    <source>
        <dbReference type="PROSITE" id="PS51007"/>
    </source>
</evidence>
<evidence type="ECO:0000256" key="5">
    <source>
        <dbReference type="ARBA" id="ARBA00023004"/>
    </source>
</evidence>
<dbReference type="PRINTS" id="PR00606">
    <property type="entry name" value="CYTCHROMECID"/>
</dbReference>
<keyword evidence="1" id="KW-0813">Transport</keyword>
<name>A0A1J5SJ97_9ZZZZ</name>
<dbReference type="SUPFAM" id="SSF46626">
    <property type="entry name" value="Cytochrome c"/>
    <property type="match status" value="1"/>
</dbReference>
<comment type="caution">
    <text evidence="7">The sequence shown here is derived from an EMBL/GenBank/DDBJ whole genome shotgun (WGS) entry which is preliminary data.</text>
</comment>
<evidence type="ECO:0000256" key="3">
    <source>
        <dbReference type="ARBA" id="ARBA00022723"/>
    </source>
</evidence>
<evidence type="ECO:0000256" key="2">
    <source>
        <dbReference type="ARBA" id="ARBA00022617"/>
    </source>
</evidence>
<dbReference type="AlphaFoldDB" id="A0A1J5SJ97"/>
<keyword evidence="5" id="KW-0408">Iron</keyword>
<dbReference type="InterPro" id="IPR009056">
    <property type="entry name" value="Cyt_c-like_dom"/>
</dbReference>
<dbReference type="PROSITE" id="PS51257">
    <property type="entry name" value="PROKAR_LIPOPROTEIN"/>
    <property type="match status" value="1"/>
</dbReference>
<dbReference type="InterPro" id="IPR002324">
    <property type="entry name" value="Cyt_c_ID"/>
</dbReference>
<reference evidence="7" key="1">
    <citation type="submission" date="2016-10" db="EMBL/GenBank/DDBJ databases">
        <title>Sequence of Gallionella enrichment culture.</title>
        <authorList>
            <person name="Poehlein A."/>
            <person name="Muehling M."/>
            <person name="Daniel R."/>
        </authorList>
    </citation>
    <scope>NUCLEOTIDE SEQUENCE</scope>
</reference>
<dbReference type="Gene3D" id="1.10.760.10">
    <property type="entry name" value="Cytochrome c-like domain"/>
    <property type="match status" value="1"/>
</dbReference>
<organism evidence="7">
    <name type="scientific">mine drainage metagenome</name>
    <dbReference type="NCBI Taxonomy" id="410659"/>
    <lineage>
        <taxon>unclassified sequences</taxon>
        <taxon>metagenomes</taxon>
        <taxon>ecological metagenomes</taxon>
    </lineage>
</organism>
<keyword evidence="4" id="KW-0249">Electron transport</keyword>
<feature type="domain" description="Cytochrome c" evidence="6">
    <location>
        <begin position="19"/>
        <end position="115"/>
    </location>
</feature>
<accession>A0A1J5SJ97</accession>
<dbReference type="EMBL" id="MLJW01000031">
    <property type="protein sequence ID" value="OIR08521.1"/>
    <property type="molecule type" value="Genomic_DNA"/>
</dbReference>
<dbReference type="GO" id="GO:0009055">
    <property type="term" value="F:electron transfer activity"/>
    <property type="evidence" value="ECO:0007669"/>
    <property type="project" value="InterPro"/>
</dbReference>
<keyword evidence="3" id="KW-0479">Metal-binding</keyword>
<protein>
    <submittedName>
        <fullName evidence="7">Cytochrome c-551</fullName>
    </submittedName>
</protein>